<dbReference type="Gene3D" id="2.60.40.10">
    <property type="entry name" value="Immunoglobulins"/>
    <property type="match status" value="2"/>
</dbReference>
<dbReference type="Gene3D" id="2.120.10.80">
    <property type="entry name" value="Kelch-type beta propeller"/>
    <property type="match status" value="2"/>
</dbReference>
<dbReference type="InterPro" id="IPR059124">
    <property type="entry name" value="Kelch_HCF"/>
</dbReference>
<feature type="compositionally biased region" description="Polar residues" evidence="5">
    <location>
        <begin position="1550"/>
        <end position="1561"/>
    </location>
</feature>
<feature type="region of interest" description="Disordered" evidence="5">
    <location>
        <begin position="1279"/>
        <end position="1322"/>
    </location>
</feature>
<dbReference type="InterPro" id="IPR036116">
    <property type="entry name" value="FN3_sf"/>
</dbReference>
<feature type="region of interest" description="Disordered" evidence="5">
    <location>
        <begin position="1995"/>
        <end position="2037"/>
    </location>
</feature>
<reference evidence="7" key="1">
    <citation type="submission" date="2023-04" db="EMBL/GenBank/DDBJ databases">
        <authorList>
            <consortium name="ELIXIR-Norway"/>
        </authorList>
    </citation>
    <scope>NUCLEOTIDE SEQUENCE [LARGE SCALE GENOMIC DNA]</scope>
</reference>
<organism evidence="7 8">
    <name type="scientific">Rangifer tarandus platyrhynchus</name>
    <name type="common">Svalbard reindeer</name>
    <dbReference type="NCBI Taxonomy" id="3082113"/>
    <lineage>
        <taxon>Eukaryota</taxon>
        <taxon>Metazoa</taxon>
        <taxon>Chordata</taxon>
        <taxon>Craniata</taxon>
        <taxon>Vertebrata</taxon>
        <taxon>Euteleostomi</taxon>
        <taxon>Mammalia</taxon>
        <taxon>Eutheria</taxon>
        <taxon>Laurasiatheria</taxon>
        <taxon>Artiodactyla</taxon>
        <taxon>Ruminantia</taxon>
        <taxon>Pecora</taxon>
        <taxon>Cervidae</taxon>
        <taxon>Odocoileinae</taxon>
        <taxon>Rangifer</taxon>
    </lineage>
</organism>
<dbReference type="InterPro" id="IPR013783">
    <property type="entry name" value="Ig-like_fold"/>
</dbReference>
<feature type="region of interest" description="Disordered" evidence="5">
    <location>
        <begin position="1546"/>
        <end position="1566"/>
    </location>
</feature>
<keyword evidence="4" id="KW-0539">Nucleus</keyword>
<keyword evidence="3" id="KW-0677">Repeat</keyword>
<dbReference type="Proteomes" id="UP001176941">
    <property type="component" value="Unassembled WGS sequence"/>
</dbReference>
<feature type="compositionally biased region" description="Low complexity" evidence="5">
    <location>
        <begin position="1425"/>
        <end position="1434"/>
    </location>
</feature>
<gene>
    <name evidence="7" type="ORF">MRATA1EN1_LOCUS32262</name>
</gene>
<sequence>MASAVSAANSPAVLLQPRWKRVVGWSGPVPRPRHGHRAVAIKELIVVFGGGNEGIVDELHVYNTATNQWFIPAVRGDIPPGCAAYGFVCDGTRLLVFGGMVEYGKYSNDLYELQASRWEWKRLKAKTPKNGPPPCPRLGHSFSLVGNKCYLFGGLANDSEDPKNNIPRYLNDLYILELRPGSGVVAWDIPITYGVLPPPRESHTAVVYTEKDNKKSKLVIYGGMSGCRLGDLWTLDIETLTWNKPSLSGVAPLPRSLHSATTIGNKMYVFGGWVPLVMDDVKVATHEKEWKCTNTLACLNLDTMAWETILMDTLEDNIPRARAGHCAVAINTRLYIWSGRDGYRKAWNNQVCCKDLWYLETEKPPPPARVQLVRANTNSLEVSWGAVATADSYLLQLQKYDIPATAATATSPTPNPVPSVPANPPKSPAPAAAAPAVQPLTQVGITLLPQAAAAPPTTTTIQVLPTVPGSSISVPATARTQGVPAVLKVTGPQATTGTPLVTMRPASQAGKAPVTVTSLPAGVRMVVPTQSAQGTVIGSSPQMSGMAALAAAAAATQKIPPSSAPTVLSVPAGTTIVKTVAVTPGTTTLPATVKVASSPVMVSNPATRMLKTAAAQVGTSVSSAANTSTRPIITVHKSGTVTVAQQAQVVTTVVGGVTKTITLVKSPISVPGGSALISNLGKVMSVVQTKPVQTSAVTGQASTGPVTQIIQTKGPLPAGTILKLVTSADGKPTTIITTTQASGAGTKPTILGISSVSPSTTKPGTTTIIKTIPMSAIITQAGATGVTSSAGIKSPITIITTKVMTSGTGAPAKIITAVPKIATGHGQQGVTQVVLKGAPGQPGTILRTVPMGGVRLVTPVTVSAVKPAVTTLVVKGTTGVTTLGTVTGTVSTSLAGAGGHSTSASLATPITTLGTIATLSSQVINPTAITVSAAQTTLTAAAGLTTPTITMQPVSQPTQVTLITAPSGVEAQPVHDLPVSILASPTTEQPTATVTIADSGQGDVQPGTVTLVCSNPPCETHETGTTNTATTTVVANLGGHPQPTQVQFVCDRQEATAALVTSTVGQPNGSIVRVCSNPPCETHETGTTSTATTAMSGIGGGPRRDIRLACAATTIPTVVRVSVAAGASEGAQVSIKPACQTRQTSATSTTMTVMATGAPCSASPLLRPSVALEAAGRGATLLQLGPLSTQVRPSGEEGSLASLGPLVSVGRQLEVHHTHTTNTATVARSAMGAGEPHELLGAPTLVYESSASASVTAAALEALLCPSATVTQVCSNPPCETHETGTTHTPTTATSGGAAGQPEGGQQPPASRPCETHQTASTGTTMSVSLGALLPDATPSHRTLESSLEVAVPPAVAPQPGASLLTPFPTQRVCSNPPCETHETGTTHTATTVTSNMSSNQDPPPPAGDQGEVESTQGDSVNIASSSPITTTVSSTLTRAVTTVTQSTPVPGPSVPKISSVTETAPGALTTEVPIPATITVTIANTETSDMPFSAVDILQPPEELQASPGPRQQLPPRQLLQPASAPLVGDSAEVLSASQSPELQAAVDLSSTGDPSSGQEPASSAVVATVVVQPPPPTQSEVDQLSLPQELMAEAQAGTTTLMVTGLTPEELAVTAAAEAAAQAAATEEAQALAIQAVLQAAQQAVMAGTGEPMDTSEAAAAVTQAELSHLSAEGQEGQATTIPIVLTQQELAALVQQQQLQEAQAQQQQHHLPTEALAPADSLNDPTIESNCLNELAGAVPSTVGLLPPTATESLAPSNTFVAPQPVVVASPAKLQAAATLTEVANGIESLGVKPDLPPPPSKAPVKKENQWFDVGVIKGTNVMVTHYFLPPEDAVPTDDDSGTVPDYNQLKKQELQPGTAYKFRVAGINACGRGPFSEISAFKTCLPGFPGAPCAIKISKSPDGAHLTWEPPSVTSGKIIEYSVYLAIQSAQAGGETKSSTPAQLAFMRVYCGPSPSCLVQSSSLSNAHIDYTTKPAIIFRIAARNEKGYGPATQVRWLQETSKDSSGAKPASKRPMSSPEMKSAPKKSKADGQ</sequence>
<dbReference type="PANTHER" id="PTHR46003:SF3">
    <property type="entry name" value="HOST CELL FACTOR 1"/>
    <property type="match status" value="1"/>
</dbReference>
<dbReference type="SMART" id="SM00060">
    <property type="entry name" value="FN3"/>
    <property type="match status" value="3"/>
</dbReference>
<dbReference type="PROSITE" id="PS50853">
    <property type="entry name" value="FN3"/>
    <property type="match status" value="1"/>
</dbReference>
<evidence type="ECO:0000256" key="2">
    <source>
        <dbReference type="ARBA" id="ARBA00022441"/>
    </source>
</evidence>
<feature type="compositionally biased region" description="Polar residues" evidence="5">
    <location>
        <begin position="1413"/>
        <end position="1424"/>
    </location>
</feature>
<feature type="compositionally biased region" description="Pro residues" evidence="5">
    <location>
        <begin position="413"/>
        <end position="428"/>
    </location>
</feature>
<name>A0ABN8XSQ4_RANTA</name>
<evidence type="ECO:0000256" key="5">
    <source>
        <dbReference type="SAM" id="MobiDB-lite"/>
    </source>
</evidence>
<evidence type="ECO:0000256" key="1">
    <source>
        <dbReference type="ARBA" id="ARBA00004123"/>
    </source>
</evidence>
<dbReference type="InterPro" id="IPR003961">
    <property type="entry name" value="FN3_dom"/>
</dbReference>
<dbReference type="CDD" id="cd00063">
    <property type="entry name" value="FN3"/>
    <property type="match status" value="2"/>
</dbReference>
<dbReference type="SUPFAM" id="SSF49265">
    <property type="entry name" value="Fibronectin type III"/>
    <property type="match status" value="1"/>
</dbReference>
<dbReference type="InterPro" id="IPR015915">
    <property type="entry name" value="Kelch-typ_b-propeller"/>
</dbReference>
<keyword evidence="2" id="KW-0880">Kelch repeat</keyword>
<dbReference type="Gene3D" id="6.10.250.2590">
    <property type="match status" value="1"/>
</dbReference>
<evidence type="ECO:0000259" key="6">
    <source>
        <dbReference type="PROSITE" id="PS50853"/>
    </source>
</evidence>
<protein>
    <recommendedName>
        <fullName evidence="6">Fibronectin type-III domain-containing protein</fullName>
    </recommendedName>
</protein>
<evidence type="ECO:0000313" key="7">
    <source>
        <dbReference type="EMBL" id="CAI9150644.1"/>
    </source>
</evidence>
<dbReference type="SUPFAM" id="SSF117281">
    <property type="entry name" value="Kelch motif"/>
    <property type="match status" value="1"/>
</dbReference>
<feature type="domain" description="Fibronectin type-III" evidence="6">
    <location>
        <begin position="1892"/>
        <end position="2008"/>
    </location>
</feature>
<dbReference type="PANTHER" id="PTHR46003">
    <property type="entry name" value="HOST CELL FACTOR"/>
    <property type="match status" value="1"/>
</dbReference>
<feature type="region of interest" description="Disordered" evidence="5">
    <location>
        <begin position="407"/>
        <end position="434"/>
    </location>
</feature>
<comment type="caution">
    <text evidence="7">The sequence shown here is derived from an EMBL/GenBank/DDBJ whole genome shotgun (WGS) entry which is preliminary data.</text>
</comment>
<feature type="region of interest" description="Disordered" evidence="5">
    <location>
        <begin position="1392"/>
        <end position="1434"/>
    </location>
</feature>
<dbReference type="InterPro" id="IPR043536">
    <property type="entry name" value="HCF1/2"/>
</dbReference>
<comment type="subcellular location">
    <subcellularLocation>
        <location evidence="1">Nucleus</location>
    </subcellularLocation>
</comment>
<dbReference type="Pfam" id="PF13854">
    <property type="entry name" value="Kelch_HCF"/>
    <property type="match status" value="1"/>
</dbReference>
<keyword evidence="8" id="KW-1185">Reference proteome</keyword>
<evidence type="ECO:0000256" key="3">
    <source>
        <dbReference type="ARBA" id="ARBA00022737"/>
    </source>
</evidence>
<dbReference type="EMBL" id="CATKSN020000973">
    <property type="protein sequence ID" value="CAI9150644.1"/>
    <property type="molecule type" value="Genomic_DNA"/>
</dbReference>
<evidence type="ECO:0000313" key="8">
    <source>
        <dbReference type="Proteomes" id="UP001176941"/>
    </source>
</evidence>
<feature type="compositionally biased region" description="Low complexity" evidence="5">
    <location>
        <begin position="1286"/>
        <end position="1296"/>
    </location>
</feature>
<proteinExistence type="predicted"/>
<evidence type="ECO:0000256" key="4">
    <source>
        <dbReference type="ARBA" id="ARBA00023242"/>
    </source>
</evidence>
<accession>A0ABN8XSQ4</accession>